<accession>A0ABP9F2C7</accession>
<dbReference type="PANTHER" id="PTHR30143:SF0">
    <property type="entry name" value="2-KETO-4-PENTENOATE HYDRATASE"/>
    <property type="match status" value="1"/>
</dbReference>
<organism evidence="3 4">
    <name type="scientific">Ferrimonas pelagia</name>
    <dbReference type="NCBI Taxonomy" id="1177826"/>
    <lineage>
        <taxon>Bacteria</taxon>
        <taxon>Pseudomonadati</taxon>
        <taxon>Pseudomonadota</taxon>
        <taxon>Gammaproteobacteria</taxon>
        <taxon>Alteromonadales</taxon>
        <taxon>Ferrimonadaceae</taxon>
        <taxon>Ferrimonas</taxon>
    </lineage>
</organism>
<dbReference type="InterPro" id="IPR036663">
    <property type="entry name" value="Fumarylacetoacetase_C_sf"/>
</dbReference>
<gene>
    <name evidence="3" type="ORF">GCM10023333_19970</name>
</gene>
<evidence type="ECO:0000259" key="2">
    <source>
        <dbReference type="Pfam" id="PF01557"/>
    </source>
</evidence>
<keyword evidence="1" id="KW-0456">Lyase</keyword>
<dbReference type="InterPro" id="IPR050772">
    <property type="entry name" value="Hydratase-Decarb/MhpD_sf"/>
</dbReference>
<evidence type="ECO:0000313" key="3">
    <source>
        <dbReference type="EMBL" id="GAA4886587.1"/>
    </source>
</evidence>
<dbReference type="InterPro" id="IPR011234">
    <property type="entry name" value="Fumarylacetoacetase-like_C"/>
</dbReference>
<dbReference type="PANTHER" id="PTHR30143">
    <property type="entry name" value="ACID HYDRATASE"/>
    <property type="match status" value="1"/>
</dbReference>
<dbReference type="SUPFAM" id="SSF56529">
    <property type="entry name" value="FAH"/>
    <property type="match status" value="1"/>
</dbReference>
<proteinExistence type="predicted"/>
<dbReference type="GO" id="GO:0016787">
    <property type="term" value="F:hydrolase activity"/>
    <property type="evidence" value="ECO:0007669"/>
    <property type="project" value="UniProtKB-KW"/>
</dbReference>
<evidence type="ECO:0000313" key="4">
    <source>
        <dbReference type="Proteomes" id="UP001499988"/>
    </source>
</evidence>
<evidence type="ECO:0000256" key="1">
    <source>
        <dbReference type="ARBA" id="ARBA00023239"/>
    </source>
</evidence>
<feature type="domain" description="Fumarylacetoacetase-like C-terminal" evidence="2">
    <location>
        <begin position="93"/>
        <end position="268"/>
    </location>
</feature>
<dbReference type="Gene3D" id="3.90.850.10">
    <property type="entry name" value="Fumarylacetoacetase-like, C-terminal domain"/>
    <property type="match status" value="1"/>
</dbReference>
<reference evidence="4" key="1">
    <citation type="journal article" date="2019" name="Int. J. Syst. Evol. Microbiol.">
        <title>The Global Catalogue of Microorganisms (GCM) 10K type strain sequencing project: providing services to taxonomists for standard genome sequencing and annotation.</title>
        <authorList>
            <consortium name="The Broad Institute Genomics Platform"/>
            <consortium name="The Broad Institute Genome Sequencing Center for Infectious Disease"/>
            <person name="Wu L."/>
            <person name="Ma J."/>
        </authorList>
    </citation>
    <scope>NUCLEOTIDE SEQUENCE [LARGE SCALE GENOMIC DNA]</scope>
    <source>
        <strain evidence="4">JCM 18401</strain>
    </source>
</reference>
<dbReference type="Proteomes" id="UP001499988">
    <property type="component" value="Unassembled WGS sequence"/>
</dbReference>
<protein>
    <submittedName>
        <fullName evidence="3">Fumarylacetoacetate hydrolase family protein</fullName>
    </submittedName>
</protein>
<sequence>MNIQTQINQGMTMLEQFAAVLDGAAKQACAVRQLSQQSPITLDDAYEIQRLSIEQRCARGERLTGFKLGFTSKAKQEQMGVSDLIWGRLTDAMVIHSGDEIDLSHYVHPRVEPEVAFILDKPLAGDVSREQAIAAVAWVMPALEVIDSRYRDFKFSHIDVVADNCSSTGYVLGPKTDLLSFMAERDLADLSMVMTADGEPVAQGRSSAILEDPINALIEAARCLGEYGESLKPGDVLLAGAATAAVALQPGQRIATKVQGLGVCGFSVKGQQA</sequence>
<comment type="caution">
    <text evidence="3">The sequence shown here is derived from an EMBL/GenBank/DDBJ whole genome shotgun (WGS) entry which is preliminary data.</text>
</comment>
<name>A0ABP9F2C7_9GAMM</name>
<keyword evidence="4" id="KW-1185">Reference proteome</keyword>
<dbReference type="EMBL" id="BAABJZ010000066">
    <property type="protein sequence ID" value="GAA4886587.1"/>
    <property type="molecule type" value="Genomic_DNA"/>
</dbReference>
<keyword evidence="3" id="KW-0378">Hydrolase</keyword>
<dbReference type="Pfam" id="PF01557">
    <property type="entry name" value="FAA_hydrolase"/>
    <property type="match status" value="1"/>
</dbReference>